<gene>
    <name evidence="4" type="ORF">GCM10007053_14370</name>
</gene>
<keyword evidence="5" id="KW-1185">Reference proteome</keyword>
<dbReference type="InterPro" id="IPR013328">
    <property type="entry name" value="6PGD_dom2"/>
</dbReference>
<evidence type="ECO:0000256" key="1">
    <source>
        <dbReference type="ARBA" id="ARBA00023002"/>
    </source>
</evidence>
<dbReference type="GO" id="GO:0016616">
    <property type="term" value="F:oxidoreductase activity, acting on the CH-OH group of donors, NAD or NADP as acceptor"/>
    <property type="evidence" value="ECO:0007669"/>
    <property type="project" value="TreeGrafter"/>
</dbReference>
<feature type="active site" evidence="2">
    <location>
        <position position="173"/>
    </location>
</feature>
<evidence type="ECO:0000259" key="3">
    <source>
        <dbReference type="Pfam" id="PF03446"/>
    </source>
</evidence>
<dbReference type="Proteomes" id="UP000644693">
    <property type="component" value="Unassembled WGS sequence"/>
</dbReference>
<dbReference type="Gene3D" id="3.40.50.720">
    <property type="entry name" value="NAD(P)-binding Rossmann-like Domain"/>
    <property type="match status" value="1"/>
</dbReference>
<evidence type="ECO:0000256" key="2">
    <source>
        <dbReference type="PIRSR" id="PIRSR000103-1"/>
    </source>
</evidence>
<dbReference type="PANTHER" id="PTHR22981:SF80">
    <property type="entry name" value="BLR4309 PROTEIN"/>
    <property type="match status" value="1"/>
</dbReference>
<dbReference type="InterPro" id="IPR015815">
    <property type="entry name" value="HIBADH-related"/>
</dbReference>
<name>A0A919CJU1_9GAMM</name>
<reference evidence="4" key="2">
    <citation type="submission" date="2020-09" db="EMBL/GenBank/DDBJ databases">
        <authorList>
            <person name="Sun Q."/>
            <person name="Kim S."/>
        </authorList>
    </citation>
    <scope>NUCLEOTIDE SEQUENCE</scope>
    <source>
        <strain evidence="4">KCTC 23430</strain>
    </source>
</reference>
<dbReference type="SUPFAM" id="SSF51735">
    <property type="entry name" value="NAD(P)-binding Rossmann-fold domains"/>
    <property type="match status" value="1"/>
</dbReference>
<dbReference type="PIRSF" id="PIRSF000103">
    <property type="entry name" value="HIBADH"/>
    <property type="match status" value="1"/>
</dbReference>
<dbReference type="SUPFAM" id="SSF48179">
    <property type="entry name" value="6-phosphogluconate dehydrogenase C-terminal domain-like"/>
    <property type="match status" value="1"/>
</dbReference>
<dbReference type="AlphaFoldDB" id="A0A919CJU1"/>
<feature type="domain" description="6-phosphogluconate dehydrogenase NADP-binding" evidence="3">
    <location>
        <begin position="6"/>
        <end position="164"/>
    </location>
</feature>
<dbReference type="InterPro" id="IPR036291">
    <property type="entry name" value="NAD(P)-bd_dom_sf"/>
</dbReference>
<organism evidence="4 5">
    <name type="scientific">Parahalioglobus pacificus</name>
    <dbReference type="NCBI Taxonomy" id="930806"/>
    <lineage>
        <taxon>Bacteria</taxon>
        <taxon>Pseudomonadati</taxon>
        <taxon>Pseudomonadota</taxon>
        <taxon>Gammaproteobacteria</taxon>
        <taxon>Cellvibrionales</taxon>
        <taxon>Halieaceae</taxon>
        <taxon>Parahalioglobus</taxon>
    </lineage>
</organism>
<keyword evidence="1" id="KW-0560">Oxidoreductase</keyword>
<protein>
    <submittedName>
        <fullName evidence="4">Oxidoreductase</fullName>
    </submittedName>
</protein>
<dbReference type="PANTHER" id="PTHR22981">
    <property type="entry name" value="3-HYDROXYISOBUTYRATE DEHYDROGENASE-RELATED"/>
    <property type="match status" value="1"/>
</dbReference>
<dbReference type="GO" id="GO:0050661">
    <property type="term" value="F:NADP binding"/>
    <property type="evidence" value="ECO:0007669"/>
    <property type="project" value="InterPro"/>
</dbReference>
<comment type="caution">
    <text evidence="4">The sequence shown here is derived from an EMBL/GenBank/DDBJ whole genome shotgun (WGS) entry which is preliminary data.</text>
</comment>
<proteinExistence type="predicted"/>
<dbReference type="RefSeq" id="WP_189476678.1">
    <property type="nucleotide sequence ID" value="NZ_BMYM01000001.1"/>
</dbReference>
<evidence type="ECO:0000313" key="4">
    <source>
        <dbReference type="EMBL" id="GHD31389.1"/>
    </source>
</evidence>
<accession>A0A919CJU1</accession>
<dbReference type="Pfam" id="PF03446">
    <property type="entry name" value="NAD_binding_2"/>
    <property type="match status" value="1"/>
</dbReference>
<reference evidence="4" key="1">
    <citation type="journal article" date="2014" name="Int. J. Syst. Evol. Microbiol.">
        <title>Complete genome sequence of Corynebacterium casei LMG S-19264T (=DSM 44701T), isolated from a smear-ripened cheese.</title>
        <authorList>
            <consortium name="US DOE Joint Genome Institute (JGI-PGF)"/>
            <person name="Walter F."/>
            <person name="Albersmeier A."/>
            <person name="Kalinowski J."/>
            <person name="Ruckert C."/>
        </authorList>
    </citation>
    <scope>NUCLEOTIDE SEQUENCE</scope>
    <source>
        <strain evidence="4">KCTC 23430</strain>
    </source>
</reference>
<dbReference type="EMBL" id="BMYM01000001">
    <property type="protein sequence ID" value="GHD31389.1"/>
    <property type="molecule type" value="Genomic_DNA"/>
</dbReference>
<dbReference type="InterPro" id="IPR008927">
    <property type="entry name" value="6-PGluconate_DH-like_C_sf"/>
</dbReference>
<dbReference type="InterPro" id="IPR006115">
    <property type="entry name" value="6PGDH_NADP-bd"/>
</dbReference>
<dbReference type="Gene3D" id="1.10.1040.10">
    <property type="entry name" value="N-(1-d-carboxylethyl)-l-norvaline Dehydrogenase, domain 2"/>
    <property type="match status" value="1"/>
</dbReference>
<evidence type="ECO:0000313" key="5">
    <source>
        <dbReference type="Proteomes" id="UP000644693"/>
    </source>
</evidence>
<sequence>MSVKSVGYIGLGNIGKPAAKHLLGGDFDVSVYDIDAQAVSELVALGASASASIAELARSAKHIGVCVRDDDQVDAILYGGQGLLANCAAGSAIAIHSTVTLPALNRWHADAQAEGIHLFDAAISGGAQGAEAGTLCYMVGAESQVFEAAKPVFNTSADTVIHAGPVGSGLLLKLCNNMMTYASFMAMSEATRLAESGGLSAELLREVGKSNGVVSEAMFQFISNRNALSASCSADEMEAIFGPFGSLGEKDLDCALGSADEAGIDLPSTRALREKVYSLFMNKA</sequence>